<dbReference type="EMBL" id="AQQZ01000008">
    <property type="protein sequence ID" value="KNG92546.1"/>
    <property type="molecule type" value="Genomic_DNA"/>
</dbReference>
<evidence type="ECO:0000313" key="3">
    <source>
        <dbReference type="Proteomes" id="UP000036938"/>
    </source>
</evidence>
<evidence type="ECO:0000313" key="2">
    <source>
        <dbReference type="EMBL" id="KNG92546.1"/>
    </source>
</evidence>
<proteinExistence type="predicted"/>
<sequence>MRSAHREPRRGRRICPVRPSCTSRGSPKPPARDARRASPTAPPRSRLRPIQDVSARTCRLPLHLSGV</sequence>
<comment type="caution">
    <text evidence="2">The sequence shown here is derived from an EMBL/GenBank/DDBJ whole genome shotgun (WGS) entry which is preliminary data.</text>
</comment>
<name>A0A0L1JLC1_9RHOB</name>
<accession>A0A0L1JLC1</accession>
<feature type="region of interest" description="Disordered" evidence="1">
    <location>
        <begin position="1"/>
        <end position="55"/>
    </location>
</feature>
<keyword evidence="3" id="KW-1185">Reference proteome</keyword>
<dbReference type="AlphaFoldDB" id="A0A0L1JLC1"/>
<evidence type="ECO:0000256" key="1">
    <source>
        <dbReference type="SAM" id="MobiDB-lite"/>
    </source>
</evidence>
<organism evidence="2 3">
    <name type="scientific">Pseudaestuariivita atlantica</name>
    <dbReference type="NCBI Taxonomy" id="1317121"/>
    <lineage>
        <taxon>Bacteria</taxon>
        <taxon>Pseudomonadati</taxon>
        <taxon>Pseudomonadota</taxon>
        <taxon>Alphaproteobacteria</taxon>
        <taxon>Rhodobacterales</taxon>
        <taxon>Paracoccaceae</taxon>
        <taxon>Pseudaestuariivita</taxon>
    </lineage>
</organism>
<gene>
    <name evidence="2" type="ORF">ATO11_16065</name>
</gene>
<protein>
    <submittedName>
        <fullName evidence="2">Uncharacterized protein</fullName>
    </submittedName>
</protein>
<reference evidence="2 3" key="1">
    <citation type="journal article" date="2015" name="Int. J. Syst. Evol. Microbiol.">
        <title>Aestuariivita atlantica sp. nov., isolated from deep sea sediment of the Atlantic Ocean.</title>
        <authorList>
            <person name="Li G."/>
            <person name="Lai Q."/>
            <person name="Du Y."/>
            <person name="Liu X."/>
            <person name="Sun F."/>
            <person name="Shao Z."/>
        </authorList>
    </citation>
    <scope>NUCLEOTIDE SEQUENCE [LARGE SCALE GENOMIC DNA]</scope>
    <source>
        <strain evidence="2 3">22II-S11-z3</strain>
    </source>
</reference>
<dbReference type="Proteomes" id="UP000036938">
    <property type="component" value="Unassembled WGS sequence"/>
</dbReference>